<dbReference type="AlphaFoldDB" id="A0A3B5KQA1"/>
<reference evidence="1" key="2">
    <citation type="submission" date="2025-09" db="UniProtKB">
        <authorList>
            <consortium name="Ensembl"/>
        </authorList>
    </citation>
    <scope>IDENTIFICATION</scope>
</reference>
<keyword evidence="2" id="KW-1185">Reference proteome</keyword>
<organism evidence="1 2">
    <name type="scientific">Xiphophorus couchianus</name>
    <name type="common">Monterrey platyfish</name>
    <dbReference type="NCBI Taxonomy" id="32473"/>
    <lineage>
        <taxon>Eukaryota</taxon>
        <taxon>Metazoa</taxon>
        <taxon>Chordata</taxon>
        <taxon>Craniata</taxon>
        <taxon>Vertebrata</taxon>
        <taxon>Euteleostomi</taxon>
        <taxon>Actinopterygii</taxon>
        <taxon>Neopterygii</taxon>
        <taxon>Teleostei</taxon>
        <taxon>Neoteleostei</taxon>
        <taxon>Acanthomorphata</taxon>
        <taxon>Ovalentaria</taxon>
        <taxon>Atherinomorphae</taxon>
        <taxon>Cyprinodontiformes</taxon>
        <taxon>Poeciliidae</taxon>
        <taxon>Poeciliinae</taxon>
        <taxon>Xiphophorus</taxon>
    </lineage>
</organism>
<name>A0A3B5KQA1_9TELE</name>
<dbReference type="Ensembl" id="ENSXCOT00000000040.1">
    <property type="protein sequence ID" value="ENSXCOP00000000040.1"/>
    <property type="gene ID" value="ENSXCOG00000000037.1"/>
</dbReference>
<proteinExistence type="predicted"/>
<dbReference type="STRING" id="32473.ENSXCOP00000000040"/>
<protein>
    <submittedName>
        <fullName evidence="1">Uncharacterized protein</fullName>
    </submittedName>
</protein>
<accession>A0A3B5KQA1</accession>
<dbReference type="Proteomes" id="UP000261380">
    <property type="component" value="Unplaced"/>
</dbReference>
<evidence type="ECO:0000313" key="1">
    <source>
        <dbReference type="Ensembl" id="ENSXCOP00000000040.1"/>
    </source>
</evidence>
<reference evidence="1" key="1">
    <citation type="submission" date="2025-08" db="UniProtKB">
        <authorList>
            <consortium name="Ensembl"/>
        </authorList>
    </citation>
    <scope>IDENTIFICATION</scope>
</reference>
<evidence type="ECO:0000313" key="2">
    <source>
        <dbReference type="Proteomes" id="UP000261380"/>
    </source>
</evidence>
<sequence length="180" mass="20275">MPSLKENLLALQQAVGPADVDALVTQIGEAFLCLSHTHTHPHTHTFTWLSLWGLSIDFHSFLNSFSNRNQNSIHTLVLNLTLDPQTVLQTHTHRLQRPLLEPVDSKPVSLLDRAGSAQNQGTQHSWRRLVGVQQTVLMMVAPVNIRTKPPQSFPEQNQLIKKKNNSQNKGLEHLLPPCWV</sequence>